<evidence type="ECO:0000259" key="6">
    <source>
        <dbReference type="PROSITE" id="PS50850"/>
    </source>
</evidence>
<comment type="caution">
    <text evidence="7">The sequence shown here is derived from an EMBL/GenBank/DDBJ whole genome shotgun (WGS) entry which is preliminary data.</text>
</comment>
<dbReference type="Gene3D" id="1.20.1250.20">
    <property type="entry name" value="MFS general substrate transporter like domains"/>
    <property type="match status" value="1"/>
</dbReference>
<dbReference type="SUPFAM" id="SSF103473">
    <property type="entry name" value="MFS general substrate transporter"/>
    <property type="match status" value="1"/>
</dbReference>
<accession>A0A4R6SNB6</accession>
<keyword evidence="3 5" id="KW-1133">Transmembrane helix</keyword>
<dbReference type="InterPro" id="IPR011701">
    <property type="entry name" value="MFS"/>
</dbReference>
<reference evidence="7 8" key="1">
    <citation type="submission" date="2019-03" db="EMBL/GenBank/DDBJ databases">
        <title>Genomic Encyclopedia of Type Strains, Phase IV (KMG-IV): sequencing the most valuable type-strain genomes for metagenomic binning, comparative biology and taxonomic classification.</title>
        <authorList>
            <person name="Goeker M."/>
        </authorList>
    </citation>
    <scope>NUCLEOTIDE SEQUENCE [LARGE SCALE GENOMIC DNA]</scope>
    <source>
        <strain evidence="7 8">DSM 45361</strain>
    </source>
</reference>
<comment type="subcellular location">
    <subcellularLocation>
        <location evidence="1">Cell membrane</location>
        <topology evidence="1">Multi-pass membrane protein</topology>
    </subcellularLocation>
</comment>
<keyword evidence="8" id="KW-1185">Reference proteome</keyword>
<gene>
    <name evidence="7" type="ORF">EV186_1011501</name>
</gene>
<feature type="transmembrane region" description="Helical" evidence="5">
    <location>
        <begin position="231"/>
        <end position="254"/>
    </location>
</feature>
<feature type="transmembrane region" description="Helical" evidence="5">
    <location>
        <begin position="266"/>
        <end position="285"/>
    </location>
</feature>
<dbReference type="PROSITE" id="PS50850">
    <property type="entry name" value="MFS"/>
    <property type="match status" value="1"/>
</dbReference>
<dbReference type="RefSeq" id="WP_133848842.1">
    <property type="nucleotide sequence ID" value="NZ_SNXZ01000001.1"/>
</dbReference>
<evidence type="ECO:0000256" key="5">
    <source>
        <dbReference type="SAM" id="Phobius"/>
    </source>
</evidence>
<name>A0A4R6SNB6_LABRH</name>
<dbReference type="InterPro" id="IPR036259">
    <property type="entry name" value="MFS_trans_sf"/>
</dbReference>
<dbReference type="AlphaFoldDB" id="A0A4R6SNB6"/>
<evidence type="ECO:0000313" key="8">
    <source>
        <dbReference type="Proteomes" id="UP000295444"/>
    </source>
</evidence>
<sequence length="412" mass="42640">MYVASTRSGRPGASSTLRTAVPRTVVLLGTVSLLTDVSSEMVTAFLPVYLVFTLNMSYLQVGMLDAVYTGATSVLRMVGGYLSDKIGRHKAVAVAGYGLSAVTKLAFPAVGASAAGLSGVLAVDRAGKGLRTAPRDAMISLVTTKEKLGRSFGVHRMMDTIGALLGPLATYLVLTSLGTKPGPIFMISFCFAMLGLIVLVCFVRQPPKAEAVPSASRVSVKRSLALLREPGIARTSLAALMLGLVSIADVFVYLVLQSTTGVDPRLLPLMPLGTALVFLLAATPLGQLADKVGRWKVFFAGHVVLLGVYLLLLGPFGGLPLAACTLLLHGLFYAATDGVLMAHGATLVAPELRASGLAIVQTAQAVGRFTSSLLFGLLMTQLSMASAVLVAVVALAATLITVSALIRPAAGA</sequence>
<keyword evidence="4 5" id="KW-0472">Membrane</keyword>
<evidence type="ECO:0000256" key="3">
    <source>
        <dbReference type="ARBA" id="ARBA00022989"/>
    </source>
</evidence>
<dbReference type="EMBL" id="SNXZ01000001">
    <property type="protein sequence ID" value="TDQ05527.1"/>
    <property type="molecule type" value="Genomic_DNA"/>
</dbReference>
<organism evidence="7 8">
    <name type="scientific">Labedaea rhizosphaerae</name>
    <dbReference type="NCBI Taxonomy" id="598644"/>
    <lineage>
        <taxon>Bacteria</taxon>
        <taxon>Bacillati</taxon>
        <taxon>Actinomycetota</taxon>
        <taxon>Actinomycetes</taxon>
        <taxon>Pseudonocardiales</taxon>
        <taxon>Pseudonocardiaceae</taxon>
        <taxon>Labedaea</taxon>
    </lineage>
</organism>
<proteinExistence type="predicted"/>
<dbReference type="GO" id="GO:0005886">
    <property type="term" value="C:plasma membrane"/>
    <property type="evidence" value="ECO:0007669"/>
    <property type="project" value="UniProtKB-SubCell"/>
</dbReference>
<dbReference type="CDD" id="cd17370">
    <property type="entry name" value="MFS_MJ1317_like"/>
    <property type="match status" value="1"/>
</dbReference>
<feature type="transmembrane region" description="Helical" evidence="5">
    <location>
        <begin position="297"/>
        <end position="318"/>
    </location>
</feature>
<dbReference type="GO" id="GO:0022857">
    <property type="term" value="F:transmembrane transporter activity"/>
    <property type="evidence" value="ECO:0007669"/>
    <property type="project" value="InterPro"/>
</dbReference>
<dbReference type="Proteomes" id="UP000295444">
    <property type="component" value="Unassembled WGS sequence"/>
</dbReference>
<feature type="domain" description="Major facilitator superfamily (MFS) profile" evidence="6">
    <location>
        <begin position="24"/>
        <end position="409"/>
    </location>
</feature>
<keyword evidence="2 5" id="KW-0812">Transmembrane</keyword>
<protein>
    <submittedName>
        <fullName evidence="7">Putative MFS family arabinose efflux permease</fullName>
    </submittedName>
</protein>
<dbReference type="PANTHER" id="PTHR23518">
    <property type="entry name" value="C-METHYLTRANSFERASE"/>
    <property type="match status" value="1"/>
</dbReference>
<feature type="transmembrane region" description="Helical" evidence="5">
    <location>
        <begin position="184"/>
        <end position="203"/>
    </location>
</feature>
<dbReference type="OrthoDB" id="9803985at2"/>
<evidence type="ECO:0000256" key="1">
    <source>
        <dbReference type="ARBA" id="ARBA00004651"/>
    </source>
</evidence>
<dbReference type="Pfam" id="PF07690">
    <property type="entry name" value="MFS_1"/>
    <property type="match status" value="1"/>
</dbReference>
<dbReference type="InterPro" id="IPR020846">
    <property type="entry name" value="MFS_dom"/>
</dbReference>
<evidence type="ECO:0000256" key="2">
    <source>
        <dbReference type="ARBA" id="ARBA00022692"/>
    </source>
</evidence>
<feature type="transmembrane region" description="Helical" evidence="5">
    <location>
        <begin position="384"/>
        <end position="406"/>
    </location>
</feature>
<feature type="transmembrane region" description="Helical" evidence="5">
    <location>
        <begin position="160"/>
        <end position="178"/>
    </location>
</feature>
<evidence type="ECO:0000313" key="7">
    <source>
        <dbReference type="EMBL" id="TDQ05527.1"/>
    </source>
</evidence>
<dbReference type="PANTHER" id="PTHR23518:SF2">
    <property type="entry name" value="MAJOR FACILITATOR SUPERFAMILY TRANSPORTER"/>
    <property type="match status" value="1"/>
</dbReference>
<evidence type="ECO:0000256" key="4">
    <source>
        <dbReference type="ARBA" id="ARBA00023136"/>
    </source>
</evidence>